<evidence type="ECO:0000259" key="3">
    <source>
        <dbReference type="PROSITE" id="PS50045"/>
    </source>
</evidence>
<dbReference type="OrthoDB" id="9807827at2"/>
<dbReference type="SUPFAM" id="SSF52540">
    <property type="entry name" value="P-loop containing nucleoside triphosphate hydrolases"/>
    <property type="match status" value="1"/>
</dbReference>
<dbReference type="PANTHER" id="PTHR32071:SF14">
    <property type="entry name" value="TRANSCRIPTIONAL REGULATORY PROTEIN RTCR"/>
    <property type="match status" value="1"/>
</dbReference>
<comment type="caution">
    <text evidence="4">The sequence shown here is derived from an EMBL/GenBank/DDBJ whole genome shotgun (WGS) entry which is preliminary data.</text>
</comment>
<organism evidence="4 5">
    <name type="scientific">Neorhodopirellula pilleata</name>
    <dbReference type="NCBI Taxonomy" id="2714738"/>
    <lineage>
        <taxon>Bacteria</taxon>
        <taxon>Pseudomonadati</taxon>
        <taxon>Planctomycetota</taxon>
        <taxon>Planctomycetia</taxon>
        <taxon>Pirellulales</taxon>
        <taxon>Pirellulaceae</taxon>
        <taxon>Neorhodopirellula</taxon>
    </lineage>
</organism>
<gene>
    <name evidence="4" type="primary">luxO</name>
    <name evidence="4" type="ORF">Pla100_11980</name>
</gene>
<dbReference type="InterPro" id="IPR002078">
    <property type="entry name" value="Sigma_54_int"/>
</dbReference>
<evidence type="ECO:0000313" key="5">
    <source>
        <dbReference type="Proteomes" id="UP000316213"/>
    </source>
</evidence>
<protein>
    <submittedName>
        <fullName evidence="4">Regulatory protein LuxO</fullName>
    </submittedName>
</protein>
<dbReference type="InterPro" id="IPR003593">
    <property type="entry name" value="AAA+_ATPase"/>
</dbReference>
<keyword evidence="2" id="KW-0067">ATP-binding</keyword>
<keyword evidence="5" id="KW-1185">Reference proteome</keyword>
<dbReference type="Pfam" id="PF06956">
    <property type="entry name" value="RtcR"/>
    <property type="match status" value="1"/>
</dbReference>
<dbReference type="GO" id="GO:0003700">
    <property type="term" value="F:DNA-binding transcription factor activity"/>
    <property type="evidence" value="ECO:0007669"/>
    <property type="project" value="InterPro"/>
</dbReference>
<dbReference type="SMART" id="SM00382">
    <property type="entry name" value="AAA"/>
    <property type="match status" value="1"/>
</dbReference>
<reference evidence="4 5" key="1">
    <citation type="submission" date="2019-02" db="EMBL/GenBank/DDBJ databases">
        <title>Deep-cultivation of Planctomycetes and their phenomic and genomic characterization uncovers novel biology.</title>
        <authorList>
            <person name="Wiegand S."/>
            <person name="Jogler M."/>
            <person name="Boedeker C."/>
            <person name="Pinto D."/>
            <person name="Vollmers J."/>
            <person name="Rivas-Marin E."/>
            <person name="Kohn T."/>
            <person name="Peeters S.H."/>
            <person name="Heuer A."/>
            <person name="Rast P."/>
            <person name="Oberbeckmann S."/>
            <person name="Bunk B."/>
            <person name="Jeske O."/>
            <person name="Meyerdierks A."/>
            <person name="Storesund J.E."/>
            <person name="Kallscheuer N."/>
            <person name="Luecker S."/>
            <person name="Lage O.M."/>
            <person name="Pohl T."/>
            <person name="Merkel B.J."/>
            <person name="Hornburger P."/>
            <person name="Mueller R.-W."/>
            <person name="Bruemmer F."/>
            <person name="Labrenz M."/>
            <person name="Spormann A.M."/>
            <person name="Op Den Camp H."/>
            <person name="Overmann J."/>
            <person name="Amann R."/>
            <person name="Jetten M.S.M."/>
            <person name="Mascher T."/>
            <person name="Medema M.H."/>
            <person name="Devos D.P."/>
            <person name="Kaster A.-K."/>
            <person name="Ovreas L."/>
            <person name="Rohde M."/>
            <person name="Galperin M.Y."/>
            <person name="Jogler C."/>
        </authorList>
    </citation>
    <scope>NUCLEOTIDE SEQUENCE [LARGE SCALE GENOMIC DNA]</scope>
    <source>
        <strain evidence="4 5">Pla100</strain>
    </source>
</reference>
<dbReference type="Gene3D" id="3.40.50.300">
    <property type="entry name" value="P-loop containing nucleotide triphosphate hydrolases"/>
    <property type="match status" value="1"/>
</dbReference>
<proteinExistence type="predicted"/>
<dbReference type="GO" id="GO:0005524">
    <property type="term" value="F:ATP binding"/>
    <property type="evidence" value="ECO:0007669"/>
    <property type="project" value="UniProtKB-KW"/>
</dbReference>
<feature type="domain" description="Sigma-54 factor interaction" evidence="3">
    <location>
        <begin position="193"/>
        <end position="431"/>
    </location>
</feature>
<keyword evidence="1" id="KW-0547">Nucleotide-binding</keyword>
<dbReference type="PIRSF" id="PIRSF037354">
    <property type="entry name" value="Txn_actvtr_RtcR"/>
    <property type="match status" value="1"/>
</dbReference>
<evidence type="ECO:0000313" key="4">
    <source>
        <dbReference type="EMBL" id="TWU01464.1"/>
    </source>
</evidence>
<dbReference type="RefSeq" id="WP_146576761.1">
    <property type="nucleotide sequence ID" value="NZ_SJPM01000002.1"/>
</dbReference>
<dbReference type="Pfam" id="PF00158">
    <property type="entry name" value="Sigma54_activat"/>
    <property type="match status" value="1"/>
</dbReference>
<dbReference type="InterPro" id="IPR027417">
    <property type="entry name" value="P-loop_NTPase"/>
</dbReference>
<evidence type="ECO:0000256" key="2">
    <source>
        <dbReference type="ARBA" id="ARBA00022840"/>
    </source>
</evidence>
<dbReference type="CDD" id="cd00009">
    <property type="entry name" value="AAA"/>
    <property type="match status" value="1"/>
</dbReference>
<dbReference type="PROSITE" id="PS50045">
    <property type="entry name" value="SIGMA54_INTERACT_4"/>
    <property type="match status" value="1"/>
</dbReference>
<dbReference type="EMBL" id="SJPM01000002">
    <property type="protein sequence ID" value="TWU01464.1"/>
    <property type="molecule type" value="Genomic_DNA"/>
</dbReference>
<dbReference type="PANTHER" id="PTHR32071">
    <property type="entry name" value="TRANSCRIPTIONAL REGULATORY PROTEIN"/>
    <property type="match status" value="1"/>
</dbReference>
<dbReference type="AlphaFoldDB" id="A0A5C6ATJ9"/>
<dbReference type="Proteomes" id="UP000316213">
    <property type="component" value="Unassembled WGS sequence"/>
</dbReference>
<dbReference type="InterPro" id="IPR009715">
    <property type="entry name" value="RtcR"/>
</dbReference>
<dbReference type="InterPro" id="IPR017183">
    <property type="entry name" value="Sigma54_dep_tscrpt_act_RtcR"/>
</dbReference>
<dbReference type="Gene3D" id="1.10.8.60">
    <property type="match status" value="1"/>
</dbReference>
<evidence type="ECO:0000256" key="1">
    <source>
        <dbReference type="ARBA" id="ARBA00022741"/>
    </source>
</evidence>
<dbReference type="NCBIfam" id="NF038308">
    <property type="entry name" value="RNA_repair_RtcR"/>
    <property type="match status" value="1"/>
</dbReference>
<sequence>MSKRCVVIGLLGVQLDQPRRARDRWAAWRPSVAICQQDDLVVDRFELLVDRRYTKLADQVVVDIQTVSPETDIRIHWIELQDPWDFQEVYTSLHQFTRDYTFDTDSEDYLIHITTGTHVAQICLFLLTESRYLPGRLIQTSPPAGRGRSLPMEAAAVQGTYQIIDLDLARYDELAKRFHQEQDEARSILKRGIATKDADFNRLIDRIERVTLSTTAPILLTGPTGAGKTQLAKRVYELKHNRRQIVGPLVEVNCATIRGEQAMSTLFGHTKGAFTGAVGVRKGLLKSADSGMLFLDEIGELGLDEQAMLLRAIEDKHFTPVGSDVGVRSDFQLIAGSNRDLVAEVQAGRFREDLLARINLWSFRLPGLAERRSDIDPNLDFELQQWSRQSGHQVTISREARSAFLDFAMADSTPWKANFRDLNAAVIRMGTLADGGRITLAVVGEEIGRLRDSWQGLATDADDDSTENDLANVLGTERAASLDRFDQVQLVEVIRVCRRSRTMSEAGRLLFAQSRQAKAKPNDADRLRKYLGRFGLSWDDVNVTK</sequence>
<name>A0A5C6ATJ9_9BACT</name>
<accession>A0A5C6ATJ9</accession>